<keyword evidence="4" id="KW-1015">Disulfide bond</keyword>
<evidence type="ECO:0000256" key="1">
    <source>
        <dbReference type="ARBA" id="ARBA00004370"/>
    </source>
</evidence>
<keyword evidence="3" id="KW-0472">Membrane</keyword>
<accession>A0A674F7P3</accession>
<dbReference type="InterPro" id="IPR016201">
    <property type="entry name" value="PSI"/>
</dbReference>
<dbReference type="GO" id="GO:0005886">
    <property type="term" value="C:plasma membrane"/>
    <property type="evidence" value="ECO:0007669"/>
    <property type="project" value="TreeGrafter"/>
</dbReference>
<dbReference type="GO" id="GO:0001755">
    <property type="term" value="P:neural crest cell migration"/>
    <property type="evidence" value="ECO:0007669"/>
    <property type="project" value="TreeGrafter"/>
</dbReference>
<dbReference type="GO" id="GO:0043931">
    <property type="term" value="P:ossification involved in bone maturation"/>
    <property type="evidence" value="ECO:0007669"/>
    <property type="project" value="TreeGrafter"/>
</dbReference>
<dbReference type="GeneTree" id="ENSGT00940000158358"/>
<dbReference type="PROSITE" id="PS50835">
    <property type="entry name" value="IG_LIKE"/>
    <property type="match status" value="1"/>
</dbReference>
<comment type="subcellular location">
    <subcellularLocation>
        <location evidence="1">Membrane</location>
    </subcellularLocation>
</comment>
<protein>
    <submittedName>
        <fullName evidence="9">Semaphorin-7A-like</fullName>
    </submittedName>
</protein>
<dbReference type="InterPro" id="IPR036352">
    <property type="entry name" value="Semap_dom_sf"/>
</dbReference>
<evidence type="ECO:0000256" key="6">
    <source>
        <dbReference type="PROSITE-ProRule" id="PRU00352"/>
    </source>
</evidence>
<dbReference type="SUPFAM" id="SSF101912">
    <property type="entry name" value="Sema domain"/>
    <property type="match status" value="1"/>
</dbReference>
<evidence type="ECO:0000259" key="8">
    <source>
        <dbReference type="PROSITE" id="PS51004"/>
    </source>
</evidence>
<feature type="domain" description="Sema" evidence="8">
    <location>
        <begin position="1"/>
        <end position="214"/>
    </location>
</feature>
<evidence type="ECO:0000313" key="9">
    <source>
        <dbReference type="Ensembl" id="ENSSTUP00000116308.1"/>
    </source>
</evidence>
<reference evidence="9" key="2">
    <citation type="submission" date="2025-09" db="UniProtKB">
        <authorList>
            <consortium name="Ensembl"/>
        </authorList>
    </citation>
    <scope>IDENTIFICATION</scope>
</reference>
<evidence type="ECO:0000256" key="5">
    <source>
        <dbReference type="ARBA" id="ARBA00023180"/>
    </source>
</evidence>
<dbReference type="InterPro" id="IPR001627">
    <property type="entry name" value="Semap_dom"/>
</dbReference>
<dbReference type="InterPro" id="IPR015943">
    <property type="entry name" value="WD40/YVTN_repeat-like_dom_sf"/>
</dbReference>
<dbReference type="Gene3D" id="3.30.1680.10">
    <property type="entry name" value="ligand-binding face of the semaphorins, domain 2"/>
    <property type="match status" value="1"/>
</dbReference>
<proteinExistence type="inferred from homology"/>
<dbReference type="Pfam" id="PF01437">
    <property type="entry name" value="PSI"/>
    <property type="match status" value="1"/>
</dbReference>
<dbReference type="GO" id="GO:0030335">
    <property type="term" value="P:positive regulation of cell migration"/>
    <property type="evidence" value="ECO:0007669"/>
    <property type="project" value="TreeGrafter"/>
</dbReference>
<dbReference type="PANTHER" id="PTHR11036:SF144">
    <property type="entry name" value="SEMAPHORIN-7A-LIKE"/>
    <property type="match status" value="1"/>
</dbReference>
<dbReference type="Ensembl" id="ENSSTUT00000124397.1">
    <property type="protein sequence ID" value="ENSSTUP00000116308.1"/>
    <property type="gene ID" value="ENSSTUG00000051130.1"/>
</dbReference>
<dbReference type="SUPFAM" id="SSF48726">
    <property type="entry name" value="Immunoglobulin"/>
    <property type="match status" value="1"/>
</dbReference>
<name>A0A674F7P3_SALTR</name>
<dbReference type="PANTHER" id="PTHR11036">
    <property type="entry name" value="SEMAPHORIN"/>
    <property type="match status" value="1"/>
</dbReference>
<feature type="domain" description="Ig-like" evidence="7">
    <location>
        <begin position="338"/>
        <end position="405"/>
    </location>
</feature>
<dbReference type="InterPro" id="IPR027231">
    <property type="entry name" value="Semaphorin"/>
</dbReference>
<dbReference type="Proteomes" id="UP000472277">
    <property type="component" value="Chromosome 29"/>
</dbReference>
<dbReference type="GO" id="GO:0071526">
    <property type="term" value="P:semaphorin-plexin signaling pathway"/>
    <property type="evidence" value="ECO:0007669"/>
    <property type="project" value="TreeGrafter"/>
</dbReference>
<keyword evidence="5" id="KW-0325">Glycoprotein</keyword>
<dbReference type="InterPro" id="IPR007110">
    <property type="entry name" value="Ig-like_dom"/>
</dbReference>
<organism evidence="9 10">
    <name type="scientific">Salmo trutta</name>
    <name type="common">Brown trout</name>
    <dbReference type="NCBI Taxonomy" id="8032"/>
    <lineage>
        <taxon>Eukaryota</taxon>
        <taxon>Metazoa</taxon>
        <taxon>Chordata</taxon>
        <taxon>Craniata</taxon>
        <taxon>Vertebrata</taxon>
        <taxon>Euteleostomi</taxon>
        <taxon>Actinopterygii</taxon>
        <taxon>Neopterygii</taxon>
        <taxon>Teleostei</taxon>
        <taxon>Protacanthopterygii</taxon>
        <taxon>Salmoniformes</taxon>
        <taxon>Salmonidae</taxon>
        <taxon>Salmoninae</taxon>
        <taxon>Salmo</taxon>
    </lineage>
</organism>
<evidence type="ECO:0000256" key="2">
    <source>
        <dbReference type="ARBA" id="ARBA00009492"/>
    </source>
</evidence>
<keyword evidence="10" id="KW-1185">Reference proteome</keyword>
<dbReference type="GO" id="GO:0030215">
    <property type="term" value="F:semaphorin receptor binding"/>
    <property type="evidence" value="ECO:0007669"/>
    <property type="project" value="InterPro"/>
</dbReference>
<dbReference type="SMART" id="SM00630">
    <property type="entry name" value="Sema"/>
    <property type="match status" value="1"/>
</dbReference>
<dbReference type="Pfam" id="PF01403">
    <property type="entry name" value="Sema"/>
    <property type="match status" value="1"/>
</dbReference>
<sequence length="433" mass="48785">MNPSDDPFICTPSKDIQDINQYINEREPSLLIASSEVEEFYTTHSGTEGSVGIKRFGKNRLWTENSGTEQRYVSLVASGQREDRLQDRLYAFYIEKNRDPRLDSDLWVPRVAQVCMADRGGPKGYLQFRWTSKLSARLFCGDYDSRLYFTQLVDVNTVLAERWQDTRVYALFRNGWGMSAVCVYTIADIDRIFKTSNFKGHTGSVPRMTAVGLCVCVCTLENGGIHKVLERDGQVFVIAELQPFNYTAHILSMMLHSSTGKLYLGSSRELVQIDLGSCEQYGAQCEDCVLARDPYCGWDGNHYQHGQSQFFQNDVNTHGPCSNKCDGIRIHLSSKYFLNCPTFSSHAEYSWRHHGNTTAIPCISTGSEYQCLLLIESMGPEQQGTYSCVSEERGYHRTLVQYQLQLDSGATGLASPRLACLGLVLTLVLTLLC</sequence>
<evidence type="ECO:0000256" key="3">
    <source>
        <dbReference type="ARBA" id="ARBA00023136"/>
    </source>
</evidence>
<dbReference type="PROSITE" id="PS51004">
    <property type="entry name" value="SEMA"/>
    <property type="match status" value="1"/>
</dbReference>
<dbReference type="GO" id="GO:0045499">
    <property type="term" value="F:chemorepellent activity"/>
    <property type="evidence" value="ECO:0007669"/>
    <property type="project" value="TreeGrafter"/>
</dbReference>
<dbReference type="GO" id="GO:0005615">
    <property type="term" value="C:extracellular space"/>
    <property type="evidence" value="ECO:0007669"/>
    <property type="project" value="TreeGrafter"/>
</dbReference>
<comment type="similarity">
    <text evidence="2">Belongs to the semaphorin family.</text>
</comment>
<dbReference type="AlphaFoldDB" id="A0A674F7P3"/>
<evidence type="ECO:0000313" key="10">
    <source>
        <dbReference type="Proteomes" id="UP000472277"/>
    </source>
</evidence>
<dbReference type="InterPro" id="IPR002165">
    <property type="entry name" value="Plexin_repeat"/>
</dbReference>
<gene>
    <name evidence="9" type="primary">LOC115167306</name>
</gene>
<dbReference type="GO" id="GO:0000122">
    <property type="term" value="P:negative regulation of transcription by RNA polymerase II"/>
    <property type="evidence" value="ECO:0007669"/>
    <property type="project" value="TreeGrafter"/>
</dbReference>
<evidence type="ECO:0000259" key="7">
    <source>
        <dbReference type="PROSITE" id="PS50835"/>
    </source>
</evidence>
<reference evidence="9" key="1">
    <citation type="submission" date="2025-08" db="UniProtKB">
        <authorList>
            <consortium name="Ensembl"/>
        </authorList>
    </citation>
    <scope>IDENTIFICATION</scope>
</reference>
<dbReference type="Gene3D" id="2.60.40.10">
    <property type="entry name" value="Immunoglobulins"/>
    <property type="match status" value="1"/>
</dbReference>
<dbReference type="Gene3D" id="2.130.10.10">
    <property type="entry name" value="YVTN repeat-like/Quinoprotein amine dehydrogenase"/>
    <property type="match status" value="2"/>
</dbReference>
<evidence type="ECO:0000256" key="4">
    <source>
        <dbReference type="ARBA" id="ARBA00023157"/>
    </source>
</evidence>
<dbReference type="GO" id="GO:0007411">
    <property type="term" value="P:axon guidance"/>
    <property type="evidence" value="ECO:0007669"/>
    <property type="project" value="TreeGrafter"/>
</dbReference>
<dbReference type="SUPFAM" id="SSF103575">
    <property type="entry name" value="Plexin repeat"/>
    <property type="match status" value="1"/>
</dbReference>
<dbReference type="InterPro" id="IPR013783">
    <property type="entry name" value="Ig-like_fold"/>
</dbReference>
<dbReference type="SMART" id="SM00423">
    <property type="entry name" value="PSI"/>
    <property type="match status" value="1"/>
</dbReference>
<comment type="caution">
    <text evidence="6">Lacks conserved residue(s) required for the propagation of feature annotation.</text>
</comment>
<dbReference type="FunFam" id="2.60.40.10:FF:001170">
    <property type="entry name" value="Sema domain, immunoglobulin domain (Ig), short basic domain, secreted, (Semaphorin) 3F"/>
    <property type="match status" value="1"/>
</dbReference>
<dbReference type="InterPro" id="IPR036179">
    <property type="entry name" value="Ig-like_dom_sf"/>
</dbReference>